<sequence>MVFKGSYSVFHRNTRLLLIMNQLWAMGGCTAYAVLYGFDYWRFSMIVLAITWVAVMIIHVNWDDLKLLCTVSTLQTANLFQVMMLSMEVFEVFTLTSFIALYRFNRARCKFVVEAPTSGINSLTARYQKPQVSAAGGVLQTAVARETDVYFAQLNDIFNDAPSKKKNNTRSKESRNERYHPKGFTNPERMAIAHNITPYH</sequence>
<dbReference type="EMBL" id="UYRR01032129">
    <property type="protein sequence ID" value="VDK54327.1"/>
    <property type="molecule type" value="Genomic_DNA"/>
</dbReference>
<evidence type="ECO:0000313" key="3">
    <source>
        <dbReference type="EMBL" id="VDK54327.1"/>
    </source>
</evidence>
<evidence type="ECO:0000313" key="4">
    <source>
        <dbReference type="Proteomes" id="UP000267096"/>
    </source>
</evidence>
<name>A0A0M3K434_ANISI</name>
<keyword evidence="4" id="KW-1185">Reference proteome</keyword>
<reference evidence="5" key="1">
    <citation type="submission" date="2017-02" db="UniProtKB">
        <authorList>
            <consortium name="WormBaseParasite"/>
        </authorList>
    </citation>
    <scope>IDENTIFICATION</scope>
</reference>
<dbReference type="OrthoDB" id="5819201at2759"/>
<keyword evidence="2" id="KW-0472">Membrane</keyword>
<feature type="transmembrane region" description="Helical" evidence="2">
    <location>
        <begin position="43"/>
        <end position="62"/>
    </location>
</feature>
<reference evidence="3 4" key="2">
    <citation type="submission" date="2018-11" db="EMBL/GenBank/DDBJ databases">
        <authorList>
            <consortium name="Pathogen Informatics"/>
        </authorList>
    </citation>
    <scope>NUCLEOTIDE SEQUENCE [LARGE SCALE GENOMIC DNA]</scope>
</reference>
<dbReference type="WBParaSite" id="ASIM_0001572501-mRNA-1">
    <property type="protein sequence ID" value="ASIM_0001572501-mRNA-1"/>
    <property type="gene ID" value="ASIM_0001572501"/>
</dbReference>
<keyword evidence="2" id="KW-0812">Transmembrane</keyword>
<dbReference type="Proteomes" id="UP000267096">
    <property type="component" value="Unassembled WGS sequence"/>
</dbReference>
<feature type="compositionally biased region" description="Basic and acidic residues" evidence="1">
    <location>
        <begin position="170"/>
        <end position="180"/>
    </location>
</feature>
<dbReference type="PROSITE" id="PS51257">
    <property type="entry name" value="PROKAR_LIPOPROTEIN"/>
    <property type="match status" value="1"/>
</dbReference>
<protein>
    <submittedName>
        <fullName evidence="5">PhoLip_ATPase_C domain-containing protein</fullName>
    </submittedName>
</protein>
<feature type="transmembrane region" description="Helical" evidence="2">
    <location>
        <begin position="82"/>
        <end position="102"/>
    </location>
</feature>
<proteinExistence type="predicted"/>
<gene>
    <name evidence="3" type="ORF">ASIM_LOCUS15129</name>
</gene>
<dbReference type="AlphaFoldDB" id="A0A0M3K434"/>
<keyword evidence="2" id="KW-1133">Transmembrane helix</keyword>
<evidence type="ECO:0000313" key="5">
    <source>
        <dbReference type="WBParaSite" id="ASIM_0001572501-mRNA-1"/>
    </source>
</evidence>
<accession>A0A0M3K434</accession>
<evidence type="ECO:0000256" key="1">
    <source>
        <dbReference type="SAM" id="MobiDB-lite"/>
    </source>
</evidence>
<feature type="transmembrane region" description="Helical" evidence="2">
    <location>
        <begin position="16"/>
        <end position="36"/>
    </location>
</feature>
<organism evidence="5">
    <name type="scientific">Anisakis simplex</name>
    <name type="common">Herring worm</name>
    <dbReference type="NCBI Taxonomy" id="6269"/>
    <lineage>
        <taxon>Eukaryota</taxon>
        <taxon>Metazoa</taxon>
        <taxon>Ecdysozoa</taxon>
        <taxon>Nematoda</taxon>
        <taxon>Chromadorea</taxon>
        <taxon>Rhabditida</taxon>
        <taxon>Spirurina</taxon>
        <taxon>Ascaridomorpha</taxon>
        <taxon>Ascaridoidea</taxon>
        <taxon>Anisakidae</taxon>
        <taxon>Anisakis</taxon>
        <taxon>Anisakis simplex complex</taxon>
    </lineage>
</organism>
<feature type="region of interest" description="Disordered" evidence="1">
    <location>
        <begin position="162"/>
        <end position="186"/>
    </location>
</feature>
<evidence type="ECO:0000256" key="2">
    <source>
        <dbReference type="SAM" id="Phobius"/>
    </source>
</evidence>